<name>A0A6J4RC37_9ACTN</name>
<feature type="region of interest" description="Disordered" evidence="1">
    <location>
        <begin position="1"/>
        <end position="29"/>
    </location>
</feature>
<reference evidence="2" key="1">
    <citation type="submission" date="2020-02" db="EMBL/GenBank/DDBJ databases">
        <authorList>
            <person name="Meier V. D."/>
        </authorList>
    </citation>
    <scope>NUCLEOTIDE SEQUENCE</scope>
    <source>
        <strain evidence="2">AVDCRST_MAG65</strain>
    </source>
</reference>
<protein>
    <submittedName>
        <fullName evidence="2">Predicted integral membrane protein</fullName>
    </submittedName>
</protein>
<evidence type="ECO:0000256" key="1">
    <source>
        <dbReference type="SAM" id="MobiDB-lite"/>
    </source>
</evidence>
<accession>A0A6J4RC37</accession>
<dbReference type="AlphaFoldDB" id="A0A6J4RC37"/>
<proteinExistence type="predicted"/>
<organism evidence="2">
    <name type="scientific">uncultured Solirubrobacteraceae bacterium</name>
    <dbReference type="NCBI Taxonomy" id="1162706"/>
    <lineage>
        <taxon>Bacteria</taxon>
        <taxon>Bacillati</taxon>
        <taxon>Actinomycetota</taxon>
        <taxon>Thermoleophilia</taxon>
        <taxon>Solirubrobacterales</taxon>
        <taxon>Solirubrobacteraceae</taxon>
        <taxon>environmental samples</taxon>
    </lineage>
</organism>
<evidence type="ECO:0000313" key="2">
    <source>
        <dbReference type="EMBL" id="CAA9464933.1"/>
    </source>
</evidence>
<sequence>WRPRSRSPSWSTSRWTPFTTSGRNSRSFRTSWAASARSASLTTRG</sequence>
<feature type="non-terminal residue" evidence="2">
    <location>
        <position position="45"/>
    </location>
</feature>
<feature type="non-terminal residue" evidence="2">
    <location>
        <position position="1"/>
    </location>
</feature>
<dbReference type="EMBL" id="CADCVL010000033">
    <property type="protein sequence ID" value="CAA9464933.1"/>
    <property type="molecule type" value="Genomic_DNA"/>
</dbReference>
<gene>
    <name evidence="2" type="ORF">AVDCRST_MAG65-183</name>
</gene>